<name>A0A8J5MNU1_HOMAM</name>
<evidence type="ECO:0000256" key="6">
    <source>
        <dbReference type="SAM" id="Phobius"/>
    </source>
</evidence>
<dbReference type="PANTHER" id="PTHR34104">
    <property type="entry name" value="TRANSMEMBRANE PROTEIN 254"/>
    <property type="match status" value="1"/>
</dbReference>
<evidence type="ECO:0000256" key="3">
    <source>
        <dbReference type="ARBA" id="ARBA00022989"/>
    </source>
</evidence>
<keyword evidence="2 6" id="KW-0812">Transmembrane</keyword>
<protein>
    <recommendedName>
        <fullName evidence="5">Transmembrane protein 254</fullName>
    </recommendedName>
</protein>
<keyword evidence="4 6" id="KW-0472">Membrane</keyword>
<keyword evidence="8" id="KW-1185">Reference proteome</keyword>
<evidence type="ECO:0000313" key="8">
    <source>
        <dbReference type="Proteomes" id="UP000747542"/>
    </source>
</evidence>
<accession>A0A8J5MNU1</accession>
<organism evidence="7 8">
    <name type="scientific">Homarus americanus</name>
    <name type="common">American lobster</name>
    <dbReference type="NCBI Taxonomy" id="6706"/>
    <lineage>
        <taxon>Eukaryota</taxon>
        <taxon>Metazoa</taxon>
        <taxon>Ecdysozoa</taxon>
        <taxon>Arthropoda</taxon>
        <taxon>Crustacea</taxon>
        <taxon>Multicrustacea</taxon>
        <taxon>Malacostraca</taxon>
        <taxon>Eumalacostraca</taxon>
        <taxon>Eucarida</taxon>
        <taxon>Decapoda</taxon>
        <taxon>Pleocyemata</taxon>
        <taxon>Astacidea</taxon>
        <taxon>Nephropoidea</taxon>
        <taxon>Nephropidae</taxon>
        <taxon>Homarus</taxon>
    </lineage>
</organism>
<gene>
    <name evidence="7" type="primary">Tmem254-L1</name>
    <name evidence="7" type="ORF">Hamer_G014821</name>
</gene>
<feature type="transmembrane region" description="Helical" evidence="6">
    <location>
        <begin position="12"/>
        <end position="35"/>
    </location>
</feature>
<sequence length="132" mass="15068">MGKYKKLPDNYFKLVNPVIMALIGVGLYLMVMAWLDPKNISPLCFGRVAELATWLGTENNVLMKQLTLSTAAIHITEAMVAVYLCQKLKLNVTVTITWTVQTLVFGIFSLWYLIWPRREVKSTNNTKTKKDK</sequence>
<dbReference type="PANTHER" id="PTHR34104:SF3">
    <property type="entry name" value="TRANSMEMBRANE PROTEIN 254"/>
    <property type="match status" value="1"/>
</dbReference>
<reference evidence="7" key="1">
    <citation type="journal article" date="2021" name="Sci. Adv.">
        <title>The American lobster genome reveals insights on longevity, neural, and immune adaptations.</title>
        <authorList>
            <person name="Polinski J.M."/>
            <person name="Zimin A.V."/>
            <person name="Clark K.F."/>
            <person name="Kohn A.B."/>
            <person name="Sadowski N."/>
            <person name="Timp W."/>
            <person name="Ptitsyn A."/>
            <person name="Khanna P."/>
            <person name="Romanova D.Y."/>
            <person name="Williams P."/>
            <person name="Greenwood S.J."/>
            <person name="Moroz L.L."/>
            <person name="Walt D.R."/>
            <person name="Bodnar A.G."/>
        </authorList>
    </citation>
    <scope>NUCLEOTIDE SEQUENCE</scope>
    <source>
        <strain evidence="7">GMGI-L3</strain>
    </source>
</reference>
<dbReference type="Proteomes" id="UP000747542">
    <property type="component" value="Unassembled WGS sequence"/>
</dbReference>
<evidence type="ECO:0000256" key="4">
    <source>
        <dbReference type="ARBA" id="ARBA00023136"/>
    </source>
</evidence>
<evidence type="ECO:0000256" key="1">
    <source>
        <dbReference type="ARBA" id="ARBA00004141"/>
    </source>
</evidence>
<dbReference type="GO" id="GO:0016020">
    <property type="term" value="C:membrane"/>
    <property type="evidence" value="ECO:0007669"/>
    <property type="project" value="UniProtKB-SubCell"/>
</dbReference>
<comment type="caution">
    <text evidence="7">The sequence shown here is derived from an EMBL/GenBank/DDBJ whole genome shotgun (WGS) entry which is preliminary data.</text>
</comment>
<evidence type="ECO:0000313" key="7">
    <source>
        <dbReference type="EMBL" id="KAG7157957.1"/>
    </source>
</evidence>
<proteinExistence type="predicted"/>
<feature type="transmembrane region" description="Helical" evidence="6">
    <location>
        <begin position="92"/>
        <end position="114"/>
    </location>
</feature>
<dbReference type="OrthoDB" id="9984821at2759"/>
<dbReference type="Pfam" id="PF14934">
    <property type="entry name" value="TMEM254"/>
    <property type="match status" value="1"/>
</dbReference>
<dbReference type="EMBL" id="JAHLQT010035946">
    <property type="protein sequence ID" value="KAG7157957.1"/>
    <property type="molecule type" value="Genomic_DNA"/>
</dbReference>
<comment type="subcellular location">
    <subcellularLocation>
        <location evidence="1">Membrane</location>
        <topology evidence="1">Multi-pass membrane protein</topology>
    </subcellularLocation>
</comment>
<dbReference type="AlphaFoldDB" id="A0A8J5MNU1"/>
<dbReference type="InterPro" id="IPR028110">
    <property type="entry name" value="TMEM254"/>
</dbReference>
<evidence type="ECO:0000256" key="5">
    <source>
        <dbReference type="ARBA" id="ARBA00034834"/>
    </source>
</evidence>
<keyword evidence="3 6" id="KW-1133">Transmembrane helix</keyword>
<evidence type="ECO:0000256" key="2">
    <source>
        <dbReference type="ARBA" id="ARBA00022692"/>
    </source>
</evidence>